<protein>
    <submittedName>
        <fullName evidence="2">Uncharacterized protein</fullName>
    </submittedName>
</protein>
<comment type="caution">
    <text evidence="2">The sequence shown here is derived from an EMBL/GenBank/DDBJ whole genome shotgun (WGS) entry which is preliminary data.</text>
</comment>
<reference evidence="2 3" key="1">
    <citation type="submission" date="2019-05" db="EMBL/GenBank/DDBJ databases">
        <title>Another draft genome of Portunus trituberculatus and its Hox gene families provides insights of decapod evolution.</title>
        <authorList>
            <person name="Jeong J.-H."/>
            <person name="Song I."/>
            <person name="Kim S."/>
            <person name="Choi T."/>
            <person name="Kim D."/>
            <person name="Ryu S."/>
            <person name="Kim W."/>
        </authorList>
    </citation>
    <scope>NUCLEOTIDE SEQUENCE [LARGE SCALE GENOMIC DNA]</scope>
    <source>
        <tissue evidence="2">Muscle</tissue>
    </source>
</reference>
<dbReference type="Proteomes" id="UP000324222">
    <property type="component" value="Unassembled WGS sequence"/>
</dbReference>
<organism evidence="2 3">
    <name type="scientific">Portunus trituberculatus</name>
    <name type="common">Swimming crab</name>
    <name type="synonym">Neptunus trituberculatus</name>
    <dbReference type="NCBI Taxonomy" id="210409"/>
    <lineage>
        <taxon>Eukaryota</taxon>
        <taxon>Metazoa</taxon>
        <taxon>Ecdysozoa</taxon>
        <taxon>Arthropoda</taxon>
        <taxon>Crustacea</taxon>
        <taxon>Multicrustacea</taxon>
        <taxon>Malacostraca</taxon>
        <taxon>Eumalacostraca</taxon>
        <taxon>Eucarida</taxon>
        <taxon>Decapoda</taxon>
        <taxon>Pleocyemata</taxon>
        <taxon>Brachyura</taxon>
        <taxon>Eubrachyura</taxon>
        <taxon>Portunoidea</taxon>
        <taxon>Portunidae</taxon>
        <taxon>Portuninae</taxon>
        <taxon>Portunus</taxon>
    </lineage>
</organism>
<feature type="region of interest" description="Disordered" evidence="1">
    <location>
        <begin position="27"/>
        <end position="57"/>
    </location>
</feature>
<dbReference type="AlphaFoldDB" id="A0A5B7I267"/>
<feature type="compositionally biased region" description="Basic and acidic residues" evidence="1">
    <location>
        <begin position="41"/>
        <end position="57"/>
    </location>
</feature>
<dbReference type="EMBL" id="VSRR010051200">
    <property type="protein sequence ID" value="MPC79451.1"/>
    <property type="molecule type" value="Genomic_DNA"/>
</dbReference>
<keyword evidence="3" id="KW-1185">Reference proteome</keyword>
<evidence type="ECO:0000256" key="1">
    <source>
        <dbReference type="SAM" id="MobiDB-lite"/>
    </source>
</evidence>
<sequence length="174" mass="19368">MTTVRWAACHSRGRPGENTCFLTFREGDSEEEEGDVSGSARKGEGGTRALRDSGKVKETRLLEGKKDREKNTSRLCSHLFLIVPHLKRVGLFLPPPSQQAPSHVNFYRFSIMEVIPHWLGIALSPSPPHNLYDYYGLPKLILGLLSNVFYLLLGDESMVASSAYCVSLPPQIPI</sequence>
<name>A0A5B7I267_PORTR</name>
<gene>
    <name evidence="2" type="ORF">E2C01_073979</name>
</gene>
<evidence type="ECO:0000313" key="3">
    <source>
        <dbReference type="Proteomes" id="UP000324222"/>
    </source>
</evidence>
<proteinExistence type="predicted"/>
<accession>A0A5B7I267</accession>
<evidence type="ECO:0000313" key="2">
    <source>
        <dbReference type="EMBL" id="MPC79451.1"/>
    </source>
</evidence>